<gene>
    <name evidence="1" type="ORF">MNBD_PLANCTO02-157</name>
</gene>
<feature type="non-terminal residue" evidence="1">
    <location>
        <position position="49"/>
    </location>
</feature>
<sequence>MKSFHYAILIFTLLFVTQGYGSTIHKGEKISQKTAAAKRWENPGNYFTD</sequence>
<accession>A0A3B1E8Q8</accession>
<dbReference type="EMBL" id="UOGL01000589">
    <property type="protein sequence ID" value="VAX41817.1"/>
    <property type="molecule type" value="Genomic_DNA"/>
</dbReference>
<evidence type="ECO:0000313" key="1">
    <source>
        <dbReference type="EMBL" id="VAX41817.1"/>
    </source>
</evidence>
<name>A0A3B1E8Q8_9ZZZZ</name>
<reference evidence="1" key="1">
    <citation type="submission" date="2018-06" db="EMBL/GenBank/DDBJ databases">
        <authorList>
            <person name="Zhirakovskaya E."/>
        </authorList>
    </citation>
    <scope>NUCLEOTIDE SEQUENCE</scope>
</reference>
<proteinExistence type="predicted"/>
<protein>
    <submittedName>
        <fullName evidence="1">Uncharacterized protein</fullName>
    </submittedName>
</protein>
<dbReference type="AlphaFoldDB" id="A0A3B1E8Q8"/>
<organism evidence="1">
    <name type="scientific">hydrothermal vent metagenome</name>
    <dbReference type="NCBI Taxonomy" id="652676"/>
    <lineage>
        <taxon>unclassified sequences</taxon>
        <taxon>metagenomes</taxon>
        <taxon>ecological metagenomes</taxon>
    </lineage>
</organism>